<comment type="similarity">
    <text evidence="1">Belongs to the LysR transcriptional regulatory family.</text>
</comment>
<dbReference type="Gene3D" id="3.40.190.10">
    <property type="entry name" value="Periplasmic binding protein-like II"/>
    <property type="match status" value="2"/>
</dbReference>
<protein>
    <submittedName>
        <fullName evidence="6">LysR family transcriptional regulator</fullName>
    </submittedName>
</protein>
<keyword evidence="7" id="KW-1185">Reference proteome</keyword>
<dbReference type="CDD" id="cd08432">
    <property type="entry name" value="PBP2_GcdR_TrpI_HvrB_AmpR_like"/>
    <property type="match status" value="1"/>
</dbReference>
<evidence type="ECO:0000313" key="7">
    <source>
        <dbReference type="Proteomes" id="UP000249447"/>
    </source>
</evidence>
<dbReference type="PROSITE" id="PS50931">
    <property type="entry name" value="HTH_LYSR"/>
    <property type="match status" value="1"/>
</dbReference>
<evidence type="ECO:0000256" key="3">
    <source>
        <dbReference type="ARBA" id="ARBA00023125"/>
    </source>
</evidence>
<evidence type="ECO:0000256" key="4">
    <source>
        <dbReference type="ARBA" id="ARBA00023163"/>
    </source>
</evidence>
<dbReference type="InterPro" id="IPR005119">
    <property type="entry name" value="LysR_subst-bd"/>
</dbReference>
<dbReference type="SUPFAM" id="SSF46785">
    <property type="entry name" value="Winged helix' DNA-binding domain"/>
    <property type="match status" value="1"/>
</dbReference>
<dbReference type="InterPro" id="IPR036390">
    <property type="entry name" value="WH_DNA-bd_sf"/>
</dbReference>
<dbReference type="Proteomes" id="UP000249447">
    <property type="component" value="Chromosome"/>
</dbReference>
<dbReference type="AlphaFoldDB" id="A0A2U9T1K6"/>
<evidence type="ECO:0000256" key="1">
    <source>
        <dbReference type="ARBA" id="ARBA00009437"/>
    </source>
</evidence>
<name>A0A2U9T1K6_9GAMM</name>
<dbReference type="PRINTS" id="PR00039">
    <property type="entry name" value="HTHLYSR"/>
</dbReference>
<keyword evidence="4" id="KW-0804">Transcription</keyword>
<dbReference type="InterPro" id="IPR000847">
    <property type="entry name" value="LysR_HTH_N"/>
</dbReference>
<dbReference type="KEGG" id="lmb:C9I47_0600"/>
<keyword evidence="3" id="KW-0238">DNA-binding</keyword>
<evidence type="ECO:0000313" key="6">
    <source>
        <dbReference type="EMBL" id="AWV06323.1"/>
    </source>
</evidence>
<dbReference type="FunFam" id="1.10.10.10:FF:000038">
    <property type="entry name" value="Glycine cleavage system transcriptional activator"/>
    <property type="match status" value="1"/>
</dbReference>
<reference evidence="6 7" key="1">
    <citation type="submission" date="2018-05" db="EMBL/GenBank/DDBJ databases">
        <title>The complete genome of Lysobacter maris HZ9B, a marine bacterium antagonistic against terrestrial plant pathogens.</title>
        <authorList>
            <person name="Zhang X.-Q."/>
        </authorList>
    </citation>
    <scope>NUCLEOTIDE SEQUENCE [LARGE SCALE GENOMIC DNA]</scope>
    <source>
        <strain evidence="6 7">HZ9B</strain>
    </source>
</reference>
<proteinExistence type="inferred from homology"/>
<dbReference type="PANTHER" id="PTHR30537:SF26">
    <property type="entry name" value="GLYCINE CLEAVAGE SYSTEM TRANSCRIPTIONAL ACTIVATOR"/>
    <property type="match status" value="1"/>
</dbReference>
<evidence type="ECO:0000256" key="2">
    <source>
        <dbReference type="ARBA" id="ARBA00023015"/>
    </source>
</evidence>
<dbReference type="PANTHER" id="PTHR30537">
    <property type="entry name" value="HTH-TYPE TRANSCRIPTIONAL REGULATOR"/>
    <property type="match status" value="1"/>
</dbReference>
<sequence>MPITRRRLPLSALRAFEAAARIGSFKGAAEELGVTPTAISHQIRDLEAELGIALFTRQVRKVVLTDVGLQLFPVLRNGFDAFQDAIERAAKPGGRTVVTIGATNAFTARWLVPRLAAFSKLERSIDLQLAASDDVVPLARSEVDIAIRYGQGDYPGHVVERLWQDEFSPVCNPLLEIDSAEAVATTPLIDFKWKRATPRNPTWERWSKASGVAIPDDTPFLRFSDETHAIQAAVAGQGIGLLSTLLVAPELASGALVECFGPRMPAHDYFLVTRPRATDNPAVGAVASWIKAQFAAVPDRDGRPSAS</sequence>
<dbReference type="GO" id="GO:0043565">
    <property type="term" value="F:sequence-specific DNA binding"/>
    <property type="evidence" value="ECO:0007669"/>
    <property type="project" value="TreeGrafter"/>
</dbReference>
<dbReference type="Pfam" id="PF03466">
    <property type="entry name" value="LysR_substrate"/>
    <property type="match status" value="1"/>
</dbReference>
<feature type="domain" description="HTH lysR-type" evidence="5">
    <location>
        <begin position="8"/>
        <end position="65"/>
    </location>
</feature>
<gene>
    <name evidence="6" type="ORF">C9I47_0600</name>
</gene>
<accession>A0A2U9T1K6</accession>
<dbReference type="GO" id="GO:0003700">
    <property type="term" value="F:DNA-binding transcription factor activity"/>
    <property type="evidence" value="ECO:0007669"/>
    <property type="project" value="InterPro"/>
</dbReference>
<dbReference type="Pfam" id="PF00126">
    <property type="entry name" value="HTH_1"/>
    <property type="match status" value="1"/>
</dbReference>
<dbReference type="EMBL" id="CP029843">
    <property type="protein sequence ID" value="AWV06323.1"/>
    <property type="molecule type" value="Genomic_DNA"/>
</dbReference>
<keyword evidence="2" id="KW-0805">Transcription regulation</keyword>
<dbReference type="Gene3D" id="1.10.10.10">
    <property type="entry name" value="Winged helix-like DNA-binding domain superfamily/Winged helix DNA-binding domain"/>
    <property type="match status" value="1"/>
</dbReference>
<dbReference type="GO" id="GO:0006351">
    <property type="term" value="P:DNA-templated transcription"/>
    <property type="evidence" value="ECO:0007669"/>
    <property type="project" value="TreeGrafter"/>
</dbReference>
<dbReference type="RefSeq" id="WP_223250264.1">
    <property type="nucleotide sequence ID" value="NZ_CP029843.1"/>
</dbReference>
<evidence type="ECO:0000259" key="5">
    <source>
        <dbReference type="PROSITE" id="PS50931"/>
    </source>
</evidence>
<dbReference type="SUPFAM" id="SSF53850">
    <property type="entry name" value="Periplasmic binding protein-like II"/>
    <property type="match status" value="1"/>
</dbReference>
<dbReference type="InterPro" id="IPR036388">
    <property type="entry name" value="WH-like_DNA-bd_sf"/>
</dbReference>
<organism evidence="6 7">
    <name type="scientific">Marilutibacter maris</name>
    <dbReference type="NCBI Taxonomy" id="1605891"/>
    <lineage>
        <taxon>Bacteria</taxon>
        <taxon>Pseudomonadati</taxon>
        <taxon>Pseudomonadota</taxon>
        <taxon>Gammaproteobacteria</taxon>
        <taxon>Lysobacterales</taxon>
        <taxon>Lysobacteraceae</taxon>
        <taxon>Marilutibacter</taxon>
    </lineage>
</organism>
<dbReference type="InterPro" id="IPR058163">
    <property type="entry name" value="LysR-type_TF_proteobact-type"/>
</dbReference>